<keyword evidence="3" id="KW-1185">Reference proteome</keyword>
<evidence type="ECO:0000313" key="3">
    <source>
        <dbReference type="Proteomes" id="UP000762676"/>
    </source>
</evidence>
<organism evidence="2 3">
    <name type="scientific">Elysia marginata</name>
    <dbReference type="NCBI Taxonomy" id="1093978"/>
    <lineage>
        <taxon>Eukaryota</taxon>
        <taxon>Metazoa</taxon>
        <taxon>Spiralia</taxon>
        <taxon>Lophotrochozoa</taxon>
        <taxon>Mollusca</taxon>
        <taxon>Gastropoda</taxon>
        <taxon>Heterobranchia</taxon>
        <taxon>Euthyneura</taxon>
        <taxon>Panpulmonata</taxon>
        <taxon>Sacoglossa</taxon>
        <taxon>Placobranchoidea</taxon>
        <taxon>Plakobranchidae</taxon>
        <taxon>Elysia</taxon>
    </lineage>
</organism>
<dbReference type="PANTHER" id="PTHR33480:SF5">
    <property type="entry name" value="SI:DKEY-51D8.9"/>
    <property type="match status" value="1"/>
</dbReference>
<dbReference type="PANTHER" id="PTHR33480">
    <property type="entry name" value="SET DOMAIN-CONTAINING PROTEIN-RELATED"/>
    <property type="match status" value="1"/>
</dbReference>
<feature type="compositionally biased region" description="Acidic residues" evidence="1">
    <location>
        <begin position="179"/>
        <end position="193"/>
    </location>
</feature>
<proteinExistence type="predicted"/>
<gene>
    <name evidence="2" type="ORF">ElyMa_006087600</name>
</gene>
<comment type="caution">
    <text evidence="2">The sequence shown here is derived from an EMBL/GenBank/DDBJ whole genome shotgun (WGS) entry which is preliminary data.</text>
</comment>
<dbReference type="Proteomes" id="UP000762676">
    <property type="component" value="Unassembled WGS sequence"/>
</dbReference>
<accession>A0AAV4GSS4</accession>
<reference evidence="2 3" key="1">
    <citation type="journal article" date="2021" name="Elife">
        <title>Chloroplast acquisition without the gene transfer in kleptoplastic sea slugs, Plakobranchus ocellatus.</title>
        <authorList>
            <person name="Maeda T."/>
            <person name="Takahashi S."/>
            <person name="Yoshida T."/>
            <person name="Shimamura S."/>
            <person name="Takaki Y."/>
            <person name="Nagai Y."/>
            <person name="Toyoda A."/>
            <person name="Suzuki Y."/>
            <person name="Arimoto A."/>
            <person name="Ishii H."/>
            <person name="Satoh N."/>
            <person name="Nishiyama T."/>
            <person name="Hasebe M."/>
            <person name="Maruyama T."/>
            <person name="Minagawa J."/>
            <person name="Obokata J."/>
            <person name="Shigenobu S."/>
        </authorList>
    </citation>
    <scope>NUCLEOTIDE SEQUENCE [LARGE SCALE GENOMIC DNA]</scope>
</reference>
<name>A0AAV4GSS4_9GAST</name>
<evidence type="ECO:0000256" key="1">
    <source>
        <dbReference type="SAM" id="MobiDB-lite"/>
    </source>
</evidence>
<feature type="compositionally biased region" description="Basic and acidic residues" evidence="1">
    <location>
        <begin position="242"/>
        <end position="256"/>
    </location>
</feature>
<protein>
    <submittedName>
        <fullName evidence="2">Uncharacterized protein</fullName>
    </submittedName>
</protein>
<feature type="region of interest" description="Disordered" evidence="1">
    <location>
        <begin position="179"/>
        <end position="277"/>
    </location>
</feature>
<evidence type="ECO:0000313" key="2">
    <source>
        <dbReference type="EMBL" id="GFR87870.1"/>
    </source>
</evidence>
<sequence>MQDEIASGLSLFEQKLASTLTRIEIRGKRGRKVPVLLTMKHKERIDCLLKYREQAGVSHENPFLFPRSGNVLSCLRSCDVLRKFARKCGASQPDLLSSTSLRKHIATISQILNLKNHELDALAGFLGHDINVHRNFYRLPEDTVQLAKVGKILHELNNGRIAKHKGKSLDEIEIADDEEIDSDQNDSDNEDQNETISGTCSLEDEKELRTLSEADEDQPQIKSRRKQRKQNDATLKTCSLETGKEKSIASHEKREQPLITSRKKQRQQVPKRSWSEEERAAINRTLLKFFTLNRLPGKNEILDVQRKEPILQQRPWQQIKFFIKNMKNSPNFIPL</sequence>
<dbReference type="EMBL" id="BMAT01012199">
    <property type="protein sequence ID" value="GFR87870.1"/>
    <property type="molecule type" value="Genomic_DNA"/>
</dbReference>
<dbReference type="AlphaFoldDB" id="A0AAV4GSS4"/>